<dbReference type="InterPro" id="IPR021923">
    <property type="entry name" value="DUF3536"/>
</dbReference>
<gene>
    <name evidence="5" type="ORF">NNJEOMEG_02645</name>
</gene>
<dbReference type="CDD" id="cd10797">
    <property type="entry name" value="GH57N_APU_like_1"/>
    <property type="match status" value="1"/>
</dbReference>
<dbReference type="Proteomes" id="UP000494245">
    <property type="component" value="Unassembled WGS sequence"/>
</dbReference>
<dbReference type="Pfam" id="PF03065">
    <property type="entry name" value="Glyco_hydro_57"/>
    <property type="match status" value="1"/>
</dbReference>
<dbReference type="GO" id="GO:0005975">
    <property type="term" value="P:carbohydrate metabolic process"/>
    <property type="evidence" value="ECO:0007669"/>
    <property type="project" value="InterPro"/>
</dbReference>
<organism evidence="5 6">
    <name type="scientific">Fundidesulfovibrio magnetotacticus</name>
    <dbReference type="NCBI Taxonomy" id="2730080"/>
    <lineage>
        <taxon>Bacteria</taxon>
        <taxon>Pseudomonadati</taxon>
        <taxon>Thermodesulfobacteriota</taxon>
        <taxon>Desulfovibrionia</taxon>
        <taxon>Desulfovibrionales</taxon>
        <taxon>Desulfovibrionaceae</taxon>
        <taxon>Fundidesulfovibrio</taxon>
    </lineage>
</organism>
<proteinExistence type="inferred from homology"/>
<dbReference type="InterPro" id="IPR004300">
    <property type="entry name" value="Glyco_hydro_57_N"/>
</dbReference>
<name>A0A6V8LYS5_9BACT</name>
<evidence type="ECO:0000256" key="2">
    <source>
        <dbReference type="ARBA" id="ARBA00023277"/>
    </source>
</evidence>
<evidence type="ECO:0000259" key="4">
    <source>
        <dbReference type="Pfam" id="PF03065"/>
    </source>
</evidence>
<dbReference type="EMBL" id="BLTE01000012">
    <property type="protein sequence ID" value="GFK94797.1"/>
    <property type="molecule type" value="Genomic_DNA"/>
</dbReference>
<dbReference type="GO" id="GO:0003824">
    <property type="term" value="F:catalytic activity"/>
    <property type="evidence" value="ECO:0007669"/>
    <property type="project" value="InterPro"/>
</dbReference>
<feature type="domain" description="Glycoside hydrolase family 57 N-terminal" evidence="4">
    <location>
        <begin position="105"/>
        <end position="296"/>
    </location>
</feature>
<dbReference type="PANTHER" id="PTHR36306">
    <property type="entry name" value="ALPHA-AMYLASE-RELATED-RELATED"/>
    <property type="match status" value="1"/>
</dbReference>
<dbReference type="Pfam" id="PF12055">
    <property type="entry name" value="DUF3536"/>
    <property type="match status" value="1"/>
</dbReference>
<protein>
    <recommendedName>
        <fullName evidence="4">Glycoside hydrolase family 57 N-terminal domain-containing protein</fullName>
    </recommendedName>
</protein>
<reference evidence="5 6" key="2">
    <citation type="submission" date="2020-05" db="EMBL/GenBank/DDBJ databases">
        <title>Draft genome sequence of Desulfovibrio sp. strainFSS-1.</title>
        <authorList>
            <person name="Shimoshige H."/>
            <person name="Kobayashi H."/>
            <person name="Maekawa T."/>
        </authorList>
    </citation>
    <scope>NUCLEOTIDE SEQUENCE [LARGE SCALE GENOMIC DNA]</scope>
    <source>
        <strain evidence="5 6">SIID29052-01</strain>
    </source>
</reference>
<evidence type="ECO:0000256" key="1">
    <source>
        <dbReference type="ARBA" id="ARBA00006821"/>
    </source>
</evidence>
<comment type="caution">
    <text evidence="5">The sequence shown here is derived from an EMBL/GenBank/DDBJ whole genome shotgun (WGS) entry which is preliminary data.</text>
</comment>
<evidence type="ECO:0000256" key="3">
    <source>
        <dbReference type="SAM" id="MobiDB-lite"/>
    </source>
</evidence>
<comment type="similarity">
    <text evidence="1">Belongs to the glycosyl hydrolase 57 family.</text>
</comment>
<sequence length="775" mass="85141">MPARGPALPGSIPGTFNNSARWREVLTVDDNFLCIHGHFYQPPREDPWLGTILPEGSAAPWLNWNQRITRESYAPLARARRLDGSSRITEVMNCYEWMSFNAGPTLLHWMAQTDPDTLRLMVEADRASAKRLGHGNAMAQVYHHQILPLASQLDKELEVAWAVDDFTARFGRAPEGMWLAEAAVDTASLEVLARAGIAFTVLAPRQARAVGPLEDGALTPVDQGSLDIRRPYLVRLPSGRHISVFFYDGPLSQAVAFERLLADGGDFWRRLAGASGPGLTALATDGETYGHHFTFGEMALAYVLDQAREGRGGPRLTNFAAFLADNPPTRRVELHEPSSWSCAHGVERWRSDCGCTDGGHPGWRQTWRGPLRKALQDAKDAADQHFFQRGALCFKDPREALTRYGRVLSGLATPEAFARDHFLERLPAPEQDAAWKLLAMQQWGLASLASCAWFFDEISRIEPVNAMTYALRALELMRRTGGPDMEAPFAEALRQAPSNLPEYGDGAGVLRACALPRRETPASLTAQALWTLWAEDRLPAPGASARVAWPGVAVTVTPSAPGAGKVSIAWNLEPAPDEASYRWTPPPSDPDPARDPLSLPVTVTHPGGEESFVPRALPVNKRQALADAFARRAAQRAWDAGKAAMAVGANLVTELQEAQTTMTLAQLWAGQWTHLAWAWLNGLEIEGKRLELLKLFLGQCSGDPREREALMERVCAHALALAASDAPDWTALSLLVERARSLGLPEDWWSVQNLLWDLGLHHGAGRDFARQLGFA</sequence>
<feature type="region of interest" description="Disordered" evidence="3">
    <location>
        <begin position="577"/>
        <end position="596"/>
    </location>
</feature>
<keyword evidence="6" id="KW-1185">Reference proteome</keyword>
<dbReference type="SUPFAM" id="SSF88713">
    <property type="entry name" value="Glycoside hydrolase/deacetylase"/>
    <property type="match status" value="1"/>
</dbReference>
<accession>A0A6V8LYS5</accession>
<keyword evidence="2" id="KW-0119">Carbohydrate metabolism</keyword>
<dbReference type="InterPro" id="IPR011330">
    <property type="entry name" value="Glyco_hydro/deAcase_b/a-brl"/>
</dbReference>
<dbReference type="AlphaFoldDB" id="A0A6V8LYS5"/>
<dbReference type="Gene3D" id="3.20.110.20">
    <property type="match status" value="1"/>
</dbReference>
<reference evidence="5 6" key="1">
    <citation type="submission" date="2020-04" db="EMBL/GenBank/DDBJ databases">
        <authorList>
            <consortium name="Desulfovibrio sp. FSS-1 genome sequencing consortium"/>
            <person name="Shimoshige H."/>
            <person name="Kobayashi H."/>
            <person name="Maekawa T."/>
        </authorList>
    </citation>
    <scope>NUCLEOTIDE SEQUENCE [LARGE SCALE GENOMIC DNA]</scope>
    <source>
        <strain evidence="5 6">SIID29052-01</strain>
    </source>
</reference>
<evidence type="ECO:0000313" key="6">
    <source>
        <dbReference type="Proteomes" id="UP000494245"/>
    </source>
</evidence>
<evidence type="ECO:0000313" key="5">
    <source>
        <dbReference type="EMBL" id="GFK94797.1"/>
    </source>
</evidence>
<dbReference type="InterPro" id="IPR052046">
    <property type="entry name" value="GH57_Enzymes"/>
</dbReference>
<dbReference type="PANTHER" id="PTHR36306:SF3">
    <property type="entry name" value="GLYCOSIDE HYDROLASE FAMILY 57"/>
    <property type="match status" value="1"/>
</dbReference>